<accession>A0A848IUY5</accession>
<comment type="caution">
    <text evidence="3">The sequence shown here is derived from an EMBL/GenBank/DDBJ whole genome shotgun (WGS) entry which is preliminary data.</text>
</comment>
<feature type="transmembrane region" description="Helical" evidence="2">
    <location>
        <begin position="70"/>
        <end position="92"/>
    </location>
</feature>
<gene>
    <name evidence="3" type="ORF">HH304_07025</name>
</gene>
<feature type="coiled-coil region" evidence="1">
    <location>
        <begin position="119"/>
        <end position="146"/>
    </location>
</feature>
<dbReference type="EMBL" id="JABBNU010000004">
    <property type="protein sequence ID" value="NMM48147.1"/>
    <property type="molecule type" value="Genomic_DNA"/>
</dbReference>
<sequence length="175" mass="20025">MNLSKHCQLCENRQYDINTGTKCKLTDQEPSFQKKCPEIKFDEKLDNTIKEINTEYELVKRSKSLSIGNFIFFLVVSIAFIGTGIYLGVYIFDKGVLSTVPIIVIAVGIGVLPLASGPLNKYIQGIKVAEKKREELNEVLDLYNIKYNINVIIKKDLHDNLDISHELTFLRKHYK</sequence>
<keyword evidence="4" id="KW-1185">Reference proteome</keyword>
<reference evidence="3 4" key="1">
    <citation type="submission" date="2020-04" db="EMBL/GenBank/DDBJ databases">
        <title>Flammeovirgaceae bacterium KN852 isolated from deep sea.</title>
        <authorList>
            <person name="Zhang D.-C."/>
        </authorList>
    </citation>
    <scope>NUCLEOTIDE SEQUENCE [LARGE SCALE GENOMIC DNA]</scope>
    <source>
        <strain evidence="3 4">KN852</strain>
    </source>
</reference>
<organism evidence="3 4">
    <name type="scientific">Marinigracilibium pacificum</name>
    <dbReference type="NCBI Taxonomy" id="2729599"/>
    <lineage>
        <taxon>Bacteria</taxon>
        <taxon>Pseudomonadati</taxon>
        <taxon>Bacteroidota</taxon>
        <taxon>Cytophagia</taxon>
        <taxon>Cytophagales</taxon>
        <taxon>Flammeovirgaceae</taxon>
        <taxon>Marinigracilibium</taxon>
    </lineage>
</organism>
<keyword evidence="2" id="KW-0472">Membrane</keyword>
<keyword evidence="1" id="KW-0175">Coiled coil</keyword>
<evidence type="ECO:0000256" key="2">
    <source>
        <dbReference type="SAM" id="Phobius"/>
    </source>
</evidence>
<evidence type="ECO:0000256" key="1">
    <source>
        <dbReference type="SAM" id="Coils"/>
    </source>
</evidence>
<keyword evidence="2" id="KW-1133">Transmembrane helix</keyword>
<dbReference type="AlphaFoldDB" id="A0A848IUY5"/>
<feature type="transmembrane region" description="Helical" evidence="2">
    <location>
        <begin position="98"/>
        <end position="117"/>
    </location>
</feature>
<evidence type="ECO:0000313" key="3">
    <source>
        <dbReference type="EMBL" id="NMM48147.1"/>
    </source>
</evidence>
<dbReference type="RefSeq" id="WP_169679526.1">
    <property type="nucleotide sequence ID" value="NZ_JABBNU010000004.1"/>
</dbReference>
<protein>
    <submittedName>
        <fullName evidence="3">Uncharacterized protein</fullName>
    </submittedName>
</protein>
<dbReference type="Proteomes" id="UP000559010">
    <property type="component" value="Unassembled WGS sequence"/>
</dbReference>
<proteinExistence type="predicted"/>
<evidence type="ECO:0000313" key="4">
    <source>
        <dbReference type="Proteomes" id="UP000559010"/>
    </source>
</evidence>
<name>A0A848IUY5_9BACT</name>
<keyword evidence="2" id="KW-0812">Transmembrane</keyword>